<keyword evidence="15" id="KW-1185">Reference proteome</keyword>
<dbReference type="PANTHER" id="PTHR21404:SF3">
    <property type="entry name" value="SMALL RNA 2'-O-METHYLTRANSFERASE"/>
    <property type="match status" value="1"/>
</dbReference>
<dbReference type="SUPFAM" id="SSF53335">
    <property type="entry name" value="S-adenosyl-L-methionine-dependent methyltransferases"/>
    <property type="match status" value="1"/>
</dbReference>
<evidence type="ECO:0000256" key="5">
    <source>
        <dbReference type="ARBA" id="ARBA00022679"/>
    </source>
</evidence>
<dbReference type="AlphaFoldDB" id="A0ABD0LYD9"/>
<dbReference type="GO" id="GO:0046872">
    <property type="term" value="F:metal ion binding"/>
    <property type="evidence" value="ECO:0007669"/>
    <property type="project" value="UniProtKB-KW"/>
</dbReference>
<evidence type="ECO:0000313" key="14">
    <source>
        <dbReference type="EMBL" id="KAK7504473.1"/>
    </source>
</evidence>
<dbReference type="Gene3D" id="3.40.50.150">
    <property type="entry name" value="Vaccinia Virus protein VP39"/>
    <property type="match status" value="1"/>
</dbReference>
<evidence type="ECO:0000256" key="11">
    <source>
        <dbReference type="ARBA" id="ARBA00035025"/>
    </source>
</evidence>
<feature type="region of interest" description="Disordered" evidence="13">
    <location>
        <begin position="379"/>
        <end position="417"/>
    </location>
</feature>
<evidence type="ECO:0000256" key="6">
    <source>
        <dbReference type="ARBA" id="ARBA00022691"/>
    </source>
</evidence>
<comment type="caution">
    <text evidence="14">The sequence shown here is derived from an EMBL/GenBank/DDBJ whole genome shotgun (WGS) entry which is preliminary data.</text>
</comment>
<organism evidence="14 15">
    <name type="scientific">Batillaria attramentaria</name>
    <dbReference type="NCBI Taxonomy" id="370345"/>
    <lineage>
        <taxon>Eukaryota</taxon>
        <taxon>Metazoa</taxon>
        <taxon>Spiralia</taxon>
        <taxon>Lophotrochozoa</taxon>
        <taxon>Mollusca</taxon>
        <taxon>Gastropoda</taxon>
        <taxon>Caenogastropoda</taxon>
        <taxon>Sorbeoconcha</taxon>
        <taxon>Cerithioidea</taxon>
        <taxon>Batillariidae</taxon>
        <taxon>Batillaria</taxon>
    </lineage>
</organism>
<feature type="compositionally biased region" description="Polar residues" evidence="13">
    <location>
        <begin position="379"/>
        <end position="388"/>
    </location>
</feature>
<evidence type="ECO:0000256" key="1">
    <source>
        <dbReference type="ARBA" id="ARBA00001946"/>
    </source>
</evidence>
<comment type="similarity">
    <text evidence="2">Belongs to the methyltransferase superfamily. HEN1 family.</text>
</comment>
<dbReference type="GO" id="GO:0090486">
    <property type="term" value="F:small RNA 2'-O-methyltransferase activity"/>
    <property type="evidence" value="ECO:0007669"/>
    <property type="project" value="UniProtKB-EC"/>
</dbReference>
<dbReference type="EMBL" id="JACVVK020000015">
    <property type="protein sequence ID" value="KAK7504473.1"/>
    <property type="molecule type" value="Genomic_DNA"/>
</dbReference>
<sequence>MNPDRTVNPADAKRGECEAPVKIRRDCSACDNANVHETEKEKAANTEATAENAGLDEETVSGGGFRFEPPLYVQRYGLVREILQQNKVKSVVDFGCAECKFVRWLKELNTVEHIWLVDVDGSVLRTSTMLIRPLTYEYLVRRQQPLTITMLQGSAADLDCQLIGCEAVTMVEVIEHLEADVLKAVTENVFGRLRPGLVVITTPNAEFNAVFPGFSGFRHWDHKFEWTRQEFQNWCESVRTKHGYSVTYTGVGDPPTHMSHVGHCSQAAIFTEAAGKPGLQEAEQVYGLVAEAVYPYDERSHRQKLASEVDYQVRQFAMMEEYQVPDSCDQAVVPRERILSSLSSTHKQQWQTAEINDYLQQTYRLSDDGDSVVINLPGYSSSDSSCESNHGDIGEEMTANAADRQEELVPSDSELWG</sequence>
<evidence type="ECO:0000256" key="3">
    <source>
        <dbReference type="ARBA" id="ARBA00021330"/>
    </source>
</evidence>
<keyword evidence="10" id="KW-0943">RNA-mediated gene silencing</keyword>
<keyword evidence="4" id="KW-0489">Methyltransferase</keyword>
<dbReference type="Pfam" id="PF13489">
    <property type="entry name" value="Methyltransf_23"/>
    <property type="match status" value="1"/>
</dbReference>
<comment type="catalytic activity">
    <reaction evidence="12">
        <text>small RNA 3'-end nucleotide + S-adenosyl-L-methionine = small RNA 3'-end 2'-O-methylnucleotide + S-adenosyl-L-homocysteine + H(+)</text>
        <dbReference type="Rhea" id="RHEA:37887"/>
        <dbReference type="Rhea" id="RHEA-COMP:10415"/>
        <dbReference type="Rhea" id="RHEA-COMP:10416"/>
        <dbReference type="ChEBI" id="CHEBI:15378"/>
        <dbReference type="ChEBI" id="CHEBI:57856"/>
        <dbReference type="ChEBI" id="CHEBI:59789"/>
        <dbReference type="ChEBI" id="CHEBI:74896"/>
        <dbReference type="ChEBI" id="CHEBI:74898"/>
        <dbReference type="EC" id="2.1.1.386"/>
    </reaction>
</comment>
<proteinExistence type="inferred from homology"/>
<keyword evidence="7" id="KW-0479">Metal-binding</keyword>
<dbReference type="GO" id="GO:0001510">
    <property type="term" value="P:RNA methylation"/>
    <property type="evidence" value="ECO:0007669"/>
    <property type="project" value="UniProtKB-ARBA"/>
</dbReference>
<reference evidence="14 15" key="1">
    <citation type="journal article" date="2023" name="Sci. Data">
        <title>Genome assembly of the Korean intertidal mud-creeper Batillaria attramentaria.</title>
        <authorList>
            <person name="Patra A.K."/>
            <person name="Ho P.T."/>
            <person name="Jun S."/>
            <person name="Lee S.J."/>
            <person name="Kim Y."/>
            <person name="Won Y.J."/>
        </authorList>
    </citation>
    <scope>NUCLEOTIDE SEQUENCE [LARGE SCALE GENOMIC DNA]</scope>
    <source>
        <strain evidence="14">Wonlab-2016</strain>
    </source>
</reference>
<accession>A0ABD0LYD9</accession>
<keyword evidence="9" id="KW-0694">RNA-binding</keyword>
<keyword evidence="8" id="KW-0460">Magnesium</keyword>
<gene>
    <name evidence="14" type="ORF">BaRGS_00004339</name>
</gene>
<dbReference type="FunFam" id="3.40.50.150:FF:000124">
    <property type="entry name" value="HEN methyltransferase 1"/>
    <property type="match status" value="1"/>
</dbReference>
<evidence type="ECO:0000256" key="8">
    <source>
        <dbReference type="ARBA" id="ARBA00022842"/>
    </source>
</evidence>
<evidence type="ECO:0000256" key="2">
    <source>
        <dbReference type="ARBA" id="ARBA00009026"/>
    </source>
</evidence>
<evidence type="ECO:0000256" key="13">
    <source>
        <dbReference type="SAM" id="MobiDB-lite"/>
    </source>
</evidence>
<dbReference type="GO" id="GO:0031047">
    <property type="term" value="P:regulatory ncRNA-mediated gene silencing"/>
    <property type="evidence" value="ECO:0007669"/>
    <property type="project" value="UniProtKB-KW"/>
</dbReference>
<evidence type="ECO:0000256" key="12">
    <source>
        <dbReference type="ARBA" id="ARBA00048418"/>
    </source>
</evidence>
<dbReference type="InterPro" id="IPR029063">
    <property type="entry name" value="SAM-dependent_MTases_sf"/>
</dbReference>
<protein>
    <recommendedName>
        <fullName evidence="3">Small RNA 2'-O-methyltransferase</fullName>
        <ecNumber evidence="11">2.1.1.386</ecNumber>
    </recommendedName>
</protein>
<comment type="cofactor">
    <cofactor evidence="1">
        <name>Mg(2+)</name>
        <dbReference type="ChEBI" id="CHEBI:18420"/>
    </cofactor>
</comment>
<name>A0ABD0LYD9_9CAEN</name>
<evidence type="ECO:0000256" key="9">
    <source>
        <dbReference type="ARBA" id="ARBA00022884"/>
    </source>
</evidence>
<dbReference type="InterPro" id="IPR026610">
    <property type="entry name" value="Hen1"/>
</dbReference>
<dbReference type="Proteomes" id="UP001519460">
    <property type="component" value="Unassembled WGS sequence"/>
</dbReference>
<keyword evidence="6" id="KW-0949">S-adenosyl-L-methionine</keyword>
<evidence type="ECO:0000256" key="4">
    <source>
        <dbReference type="ARBA" id="ARBA00022603"/>
    </source>
</evidence>
<dbReference type="PANTHER" id="PTHR21404">
    <property type="entry name" value="HEN1"/>
    <property type="match status" value="1"/>
</dbReference>
<evidence type="ECO:0000256" key="7">
    <source>
        <dbReference type="ARBA" id="ARBA00022723"/>
    </source>
</evidence>
<evidence type="ECO:0000256" key="10">
    <source>
        <dbReference type="ARBA" id="ARBA00023158"/>
    </source>
</evidence>
<keyword evidence="5" id="KW-0808">Transferase</keyword>
<dbReference type="EC" id="2.1.1.386" evidence="11"/>
<dbReference type="GO" id="GO:0003723">
    <property type="term" value="F:RNA binding"/>
    <property type="evidence" value="ECO:0007669"/>
    <property type="project" value="UniProtKB-KW"/>
</dbReference>
<evidence type="ECO:0000313" key="15">
    <source>
        <dbReference type="Proteomes" id="UP001519460"/>
    </source>
</evidence>